<evidence type="ECO:0000256" key="5">
    <source>
        <dbReference type="ARBA" id="ARBA00013189"/>
    </source>
</evidence>
<dbReference type="PANTHER" id="PTHR43725:SF53">
    <property type="entry name" value="UDP-ARABINOSE 4-EPIMERASE 1"/>
    <property type="match status" value="1"/>
</dbReference>
<evidence type="ECO:0000256" key="4">
    <source>
        <dbReference type="ARBA" id="ARBA00007637"/>
    </source>
</evidence>
<evidence type="ECO:0000256" key="3">
    <source>
        <dbReference type="ARBA" id="ARBA00004947"/>
    </source>
</evidence>
<dbReference type="Gene3D" id="3.40.50.720">
    <property type="entry name" value="NAD(P)-binding Rossmann-like Domain"/>
    <property type="match status" value="1"/>
</dbReference>
<feature type="domain" description="NAD-dependent epimerase/dehydratase" evidence="11">
    <location>
        <begin position="7"/>
        <end position="255"/>
    </location>
</feature>
<evidence type="ECO:0000313" key="13">
    <source>
        <dbReference type="Proteomes" id="UP001549321"/>
    </source>
</evidence>
<comment type="caution">
    <text evidence="12">The sequence shown here is derived from an EMBL/GenBank/DDBJ whole genome shotgun (WGS) entry which is preliminary data.</text>
</comment>
<evidence type="ECO:0000256" key="7">
    <source>
        <dbReference type="ARBA" id="ARBA00023027"/>
    </source>
</evidence>
<keyword evidence="8 10" id="KW-0413">Isomerase</keyword>
<dbReference type="InterPro" id="IPR036291">
    <property type="entry name" value="NAD(P)-bd_dom_sf"/>
</dbReference>
<protein>
    <recommendedName>
        <fullName evidence="6 10">UDP-glucose 4-epimerase</fullName>
        <ecNumber evidence="5 10">5.1.3.2</ecNumber>
    </recommendedName>
</protein>
<keyword evidence="13" id="KW-1185">Reference proteome</keyword>
<name>A0ABV2QZY2_9HYPH</name>
<evidence type="ECO:0000256" key="6">
    <source>
        <dbReference type="ARBA" id="ARBA00018569"/>
    </source>
</evidence>
<comment type="subunit">
    <text evidence="10">Homodimer.</text>
</comment>
<dbReference type="GO" id="GO:0050373">
    <property type="term" value="F:UDP-arabinose 4-epimerase activity"/>
    <property type="evidence" value="ECO:0007669"/>
    <property type="project" value="UniProtKB-EC"/>
</dbReference>
<dbReference type="InterPro" id="IPR001509">
    <property type="entry name" value="Epimerase_deHydtase"/>
</dbReference>
<evidence type="ECO:0000259" key="11">
    <source>
        <dbReference type="Pfam" id="PF01370"/>
    </source>
</evidence>
<dbReference type="InterPro" id="IPR005886">
    <property type="entry name" value="UDP_G4E"/>
</dbReference>
<evidence type="ECO:0000256" key="8">
    <source>
        <dbReference type="ARBA" id="ARBA00023235"/>
    </source>
</evidence>
<evidence type="ECO:0000256" key="9">
    <source>
        <dbReference type="ARBA" id="ARBA00023277"/>
    </source>
</evidence>
<evidence type="ECO:0000256" key="1">
    <source>
        <dbReference type="ARBA" id="ARBA00000083"/>
    </source>
</evidence>
<evidence type="ECO:0000256" key="2">
    <source>
        <dbReference type="ARBA" id="ARBA00001911"/>
    </source>
</evidence>
<dbReference type="NCBIfam" id="TIGR01179">
    <property type="entry name" value="galE"/>
    <property type="match status" value="1"/>
</dbReference>
<dbReference type="SUPFAM" id="SSF51735">
    <property type="entry name" value="NAD(P)-binding Rossmann-fold domains"/>
    <property type="match status" value="1"/>
</dbReference>
<keyword evidence="7 10" id="KW-0520">NAD</keyword>
<comment type="cofactor">
    <cofactor evidence="2 10">
        <name>NAD(+)</name>
        <dbReference type="ChEBI" id="CHEBI:57540"/>
    </cofactor>
</comment>
<comment type="pathway">
    <text evidence="3 10">Carbohydrate metabolism; galactose metabolism.</text>
</comment>
<dbReference type="PANTHER" id="PTHR43725">
    <property type="entry name" value="UDP-GLUCOSE 4-EPIMERASE"/>
    <property type="match status" value="1"/>
</dbReference>
<dbReference type="EMBL" id="JBEPSM010000001">
    <property type="protein sequence ID" value="MET4634577.1"/>
    <property type="molecule type" value="Genomic_DNA"/>
</dbReference>
<comment type="catalytic activity">
    <reaction evidence="1 10">
        <text>UDP-alpha-D-glucose = UDP-alpha-D-galactose</text>
        <dbReference type="Rhea" id="RHEA:22168"/>
        <dbReference type="ChEBI" id="CHEBI:58885"/>
        <dbReference type="ChEBI" id="CHEBI:66914"/>
        <dbReference type="EC" id="5.1.3.2"/>
    </reaction>
</comment>
<keyword evidence="9 10" id="KW-0119">Carbohydrate metabolism</keyword>
<dbReference type="RefSeq" id="WP_354551351.1">
    <property type="nucleotide sequence ID" value="NZ_JBEPSM010000001.1"/>
</dbReference>
<dbReference type="Gene3D" id="3.90.25.10">
    <property type="entry name" value="UDP-galactose 4-epimerase, domain 1"/>
    <property type="match status" value="1"/>
</dbReference>
<comment type="similarity">
    <text evidence="4 10">Belongs to the NAD(P)-dependent epimerase/dehydratase family.</text>
</comment>
<dbReference type="Proteomes" id="UP001549321">
    <property type="component" value="Unassembled WGS sequence"/>
</dbReference>
<evidence type="ECO:0000313" key="12">
    <source>
        <dbReference type="EMBL" id="MET4634577.1"/>
    </source>
</evidence>
<reference evidence="12 13" key="1">
    <citation type="submission" date="2024-06" db="EMBL/GenBank/DDBJ databases">
        <title>Sorghum-associated microbial communities from plants grown in Nebraska, USA.</title>
        <authorList>
            <person name="Schachtman D."/>
        </authorList>
    </citation>
    <scope>NUCLEOTIDE SEQUENCE [LARGE SCALE GENOMIC DNA]</scope>
    <source>
        <strain evidence="12 13">3207</strain>
    </source>
</reference>
<evidence type="ECO:0000256" key="10">
    <source>
        <dbReference type="RuleBase" id="RU366046"/>
    </source>
</evidence>
<dbReference type="CDD" id="cd05247">
    <property type="entry name" value="UDP_G4E_1_SDR_e"/>
    <property type="match status" value="1"/>
</dbReference>
<dbReference type="EC" id="5.1.3.2" evidence="5 10"/>
<sequence length="335" mass="35884">MTARGAILVTGGAGYIGSHTCKQLAMAGYLPVAFDNLARGHRSAVRWGPLVEGDIRDVAALEGAIRRYRPDAICHIAALAYVGESVADPAAYYSNNVLGTLSVLDAARRTGIDRLVFSSSCATYGEPDVLPVPEGAEQRPISPYGRSKLMGEQIIRDYAHAYDSRYVILRYFNACGCDPAGEIGEWHSHETHLVPRVLMAAHGILASIEIYGDDHATPDGTCVRDYIHVTDLARAHGLALEHLARGGENLALNLGTGQGLSVQQILDAAARQTGNPVPSTIQPRRQGDPPILYADPSLARRTLGFTTQHSDIDTILGTALAELASRQPKSIVQAT</sequence>
<accession>A0ABV2QZY2</accession>
<organism evidence="12 13">
    <name type="scientific">Kaistia defluvii</name>
    <dbReference type="NCBI Taxonomy" id="410841"/>
    <lineage>
        <taxon>Bacteria</taxon>
        <taxon>Pseudomonadati</taxon>
        <taxon>Pseudomonadota</taxon>
        <taxon>Alphaproteobacteria</taxon>
        <taxon>Hyphomicrobiales</taxon>
        <taxon>Kaistiaceae</taxon>
        <taxon>Kaistia</taxon>
    </lineage>
</organism>
<dbReference type="Pfam" id="PF01370">
    <property type="entry name" value="Epimerase"/>
    <property type="match status" value="1"/>
</dbReference>
<gene>
    <name evidence="12" type="ORF">ABIE08_002490</name>
</gene>
<proteinExistence type="inferred from homology"/>